<dbReference type="Proteomes" id="UP000789366">
    <property type="component" value="Unassembled WGS sequence"/>
</dbReference>
<organism evidence="1 2">
    <name type="scientific">Cetraspora pellucida</name>
    <dbReference type="NCBI Taxonomy" id="1433469"/>
    <lineage>
        <taxon>Eukaryota</taxon>
        <taxon>Fungi</taxon>
        <taxon>Fungi incertae sedis</taxon>
        <taxon>Mucoromycota</taxon>
        <taxon>Glomeromycotina</taxon>
        <taxon>Glomeromycetes</taxon>
        <taxon>Diversisporales</taxon>
        <taxon>Gigasporaceae</taxon>
        <taxon>Cetraspora</taxon>
    </lineage>
</organism>
<protein>
    <submittedName>
        <fullName evidence="1">3658_t:CDS:1</fullName>
    </submittedName>
</protein>
<comment type="caution">
    <text evidence="1">The sequence shown here is derived from an EMBL/GenBank/DDBJ whole genome shotgun (WGS) entry which is preliminary data.</text>
</comment>
<name>A0ACA9LBN2_9GLOM</name>
<evidence type="ECO:0000313" key="1">
    <source>
        <dbReference type="EMBL" id="CAG8518083.1"/>
    </source>
</evidence>
<keyword evidence="2" id="KW-1185">Reference proteome</keyword>
<dbReference type="EMBL" id="CAJVPW010003067">
    <property type="protein sequence ID" value="CAG8518083.1"/>
    <property type="molecule type" value="Genomic_DNA"/>
</dbReference>
<proteinExistence type="predicted"/>
<evidence type="ECO:0000313" key="2">
    <source>
        <dbReference type="Proteomes" id="UP000789366"/>
    </source>
</evidence>
<reference evidence="1" key="1">
    <citation type="submission" date="2021-06" db="EMBL/GenBank/DDBJ databases">
        <authorList>
            <person name="Kallberg Y."/>
            <person name="Tangrot J."/>
            <person name="Rosling A."/>
        </authorList>
    </citation>
    <scope>NUCLEOTIDE SEQUENCE</scope>
    <source>
        <strain evidence="1">28 12/20/2015</strain>
    </source>
</reference>
<accession>A0ACA9LBN2</accession>
<feature type="non-terminal residue" evidence="1">
    <location>
        <position position="1"/>
    </location>
</feature>
<sequence>SCYNKAVRSYTLKRKQPRIEENEKDRESLETLEIINPDDLCIYIIYFMKRYSQQDSLTNMLSFSFKCYINISTIEKSLKEIT</sequence>
<gene>
    <name evidence="1" type="ORF">SPELUC_LOCUS3800</name>
</gene>